<reference evidence="1 2" key="1">
    <citation type="submission" date="2019-07" db="EMBL/GenBank/DDBJ databases">
        <title>The draft genome sequence of Aquimarina algiphila M91.</title>
        <authorList>
            <person name="Meng X."/>
        </authorList>
    </citation>
    <scope>NUCLEOTIDE SEQUENCE [LARGE SCALE GENOMIC DNA]</scope>
    <source>
        <strain evidence="1 2">M91</strain>
    </source>
</reference>
<sequence>MEECCDTYLDKELGVSYEQRRQFISTYYDVSQELIVLFKQQKLPKEIEIELCKPLYKITSDTFTPLTYIKREFYRKYIDLFTRLFTKLESPDHDQVYSLMIALDLNTHNVGKAMSIELLHRLEDFSTQTERQTYLYRQLIRVEEVPVTSPISYHPEFPSLKTYLISYIRQRIALSHQTYEIEQINTKKIPGSDMGIVNITKSKVVKRKINLTIPELALFARLFTEIKVVSVKENKQQYFKFLSQIYMSKDDKDISENSVKNAFYSSSKDTLASVERLLIRMLNTIQKFKDSKMIS</sequence>
<comment type="caution">
    <text evidence="1">The sequence shown here is derived from an EMBL/GenBank/DDBJ whole genome shotgun (WGS) entry which is preliminary data.</text>
</comment>
<keyword evidence="2" id="KW-1185">Reference proteome</keyword>
<dbReference type="Proteomes" id="UP000318833">
    <property type="component" value="Unassembled WGS sequence"/>
</dbReference>
<evidence type="ECO:0000313" key="2">
    <source>
        <dbReference type="Proteomes" id="UP000318833"/>
    </source>
</evidence>
<protein>
    <submittedName>
        <fullName evidence="1">Uncharacterized protein</fullName>
    </submittedName>
</protein>
<dbReference type="EMBL" id="VLNR01000153">
    <property type="protein sequence ID" value="TSE02645.1"/>
    <property type="molecule type" value="Genomic_DNA"/>
</dbReference>
<evidence type="ECO:0000313" key="1">
    <source>
        <dbReference type="EMBL" id="TSE02645.1"/>
    </source>
</evidence>
<gene>
    <name evidence="1" type="ORF">FOF46_30695</name>
</gene>
<name>A0A554VA32_9FLAO</name>
<proteinExistence type="predicted"/>
<accession>A0A554VA32</accession>
<dbReference type="AlphaFoldDB" id="A0A554VA32"/>
<organism evidence="1 2">
    <name type="scientific">Aquimarina algiphila</name>
    <dbReference type="NCBI Taxonomy" id="2047982"/>
    <lineage>
        <taxon>Bacteria</taxon>
        <taxon>Pseudomonadati</taxon>
        <taxon>Bacteroidota</taxon>
        <taxon>Flavobacteriia</taxon>
        <taxon>Flavobacteriales</taxon>
        <taxon>Flavobacteriaceae</taxon>
        <taxon>Aquimarina</taxon>
    </lineage>
</organism>